<protein>
    <recommendedName>
        <fullName evidence="4">Protein kinase domain-containing protein</fullName>
    </recommendedName>
</protein>
<accession>A0A2H3DTX4</accession>
<keyword evidence="1" id="KW-0472">Membrane</keyword>
<evidence type="ECO:0008006" key="4">
    <source>
        <dbReference type="Google" id="ProtNLM"/>
    </source>
</evidence>
<dbReference type="SUPFAM" id="SSF56112">
    <property type="entry name" value="Protein kinase-like (PK-like)"/>
    <property type="match status" value="1"/>
</dbReference>
<dbReference type="InParanoid" id="A0A2H3DTX4"/>
<sequence>MTVTKEPYECEDGTSGMRSYAFMDAKDMSTGQIVAMKFINHQEIPGELAIATFFTGEEKSSDCHNHCSPFFEYSPFQTKKCIIVMPYLRSRYDLKFKTVGEGVQFFKEMLEGFQFIHHNHVAHRGGFTSIMMDATSMYGPDSFHPDQIDLKYDFSSRARYRSRTERPQKHNFIDFGLSILYKPDELPVTVRALEGGDKSVPEFLADDPDRTKRTSKYDPFAVDVYYLRNAFQSLSLQRGRRLLSLLYLATSWNVCLLVSLWYLVGDISVGYEASSIRLSLLQPRRRLMNPSRISSSRDKPAPAPAVHMPFTSRNICPFFLLWHCPNFDGDVWCLPPFLSLICQLYIS</sequence>
<reference evidence="3" key="1">
    <citation type="journal article" date="2017" name="Nat. Ecol. Evol.">
        <title>Genome expansion and lineage-specific genetic innovations in the forest pathogenic fungi Armillaria.</title>
        <authorList>
            <person name="Sipos G."/>
            <person name="Prasanna A.N."/>
            <person name="Walter M.C."/>
            <person name="O'Connor E."/>
            <person name="Balint B."/>
            <person name="Krizsan K."/>
            <person name="Kiss B."/>
            <person name="Hess J."/>
            <person name="Varga T."/>
            <person name="Slot J."/>
            <person name="Riley R."/>
            <person name="Boka B."/>
            <person name="Rigling D."/>
            <person name="Barry K."/>
            <person name="Lee J."/>
            <person name="Mihaltcheva S."/>
            <person name="LaButti K."/>
            <person name="Lipzen A."/>
            <person name="Waldron R."/>
            <person name="Moloney N.M."/>
            <person name="Sperisen C."/>
            <person name="Kredics L."/>
            <person name="Vagvoelgyi C."/>
            <person name="Patrignani A."/>
            <person name="Fitzpatrick D."/>
            <person name="Nagy I."/>
            <person name="Doyle S."/>
            <person name="Anderson J.B."/>
            <person name="Grigoriev I.V."/>
            <person name="Gueldener U."/>
            <person name="Muensterkoetter M."/>
            <person name="Nagy L.G."/>
        </authorList>
    </citation>
    <scope>NUCLEOTIDE SEQUENCE [LARGE SCALE GENOMIC DNA]</scope>
    <source>
        <strain evidence="3">Ar21-2</strain>
    </source>
</reference>
<dbReference type="EMBL" id="KZ293649">
    <property type="protein sequence ID" value="PBK97520.1"/>
    <property type="molecule type" value="Genomic_DNA"/>
</dbReference>
<evidence type="ECO:0000256" key="1">
    <source>
        <dbReference type="SAM" id="Phobius"/>
    </source>
</evidence>
<feature type="transmembrane region" description="Helical" evidence="1">
    <location>
        <begin position="242"/>
        <end position="264"/>
    </location>
</feature>
<keyword evidence="1" id="KW-0812">Transmembrane</keyword>
<keyword evidence="3" id="KW-1185">Reference proteome</keyword>
<gene>
    <name evidence="2" type="ORF">ARMGADRAFT_1075988</name>
</gene>
<dbReference type="STRING" id="47427.A0A2H3DTX4"/>
<dbReference type="AlphaFoldDB" id="A0A2H3DTX4"/>
<proteinExistence type="predicted"/>
<organism evidence="2 3">
    <name type="scientific">Armillaria gallica</name>
    <name type="common">Bulbous honey fungus</name>
    <name type="synonym">Armillaria bulbosa</name>
    <dbReference type="NCBI Taxonomy" id="47427"/>
    <lineage>
        <taxon>Eukaryota</taxon>
        <taxon>Fungi</taxon>
        <taxon>Dikarya</taxon>
        <taxon>Basidiomycota</taxon>
        <taxon>Agaricomycotina</taxon>
        <taxon>Agaricomycetes</taxon>
        <taxon>Agaricomycetidae</taxon>
        <taxon>Agaricales</taxon>
        <taxon>Marasmiineae</taxon>
        <taxon>Physalacriaceae</taxon>
        <taxon>Armillaria</taxon>
    </lineage>
</organism>
<evidence type="ECO:0000313" key="3">
    <source>
        <dbReference type="Proteomes" id="UP000217790"/>
    </source>
</evidence>
<dbReference type="OrthoDB" id="5987198at2759"/>
<keyword evidence="1" id="KW-1133">Transmembrane helix</keyword>
<dbReference type="Proteomes" id="UP000217790">
    <property type="component" value="Unassembled WGS sequence"/>
</dbReference>
<dbReference type="InterPro" id="IPR011009">
    <property type="entry name" value="Kinase-like_dom_sf"/>
</dbReference>
<name>A0A2H3DTX4_ARMGA</name>
<evidence type="ECO:0000313" key="2">
    <source>
        <dbReference type="EMBL" id="PBK97520.1"/>
    </source>
</evidence>